<comment type="caution">
    <text evidence="2">The sequence shown here is derived from an EMBL/GenBank/DDBJ whole genome shotgun (WGS) entry which is preliminary data.</text>
</comment>
<dbReference type="Proteomes" id="UP001232148">
    <property type="component" value="Unassembled WGS sequence"/>
</dbReference>
<dbReference type="InterPro" id="IPR052514">
    <property type="entry name" value="SAM-dependent_MTase"/>
</dbReference>
<keyword evidence="2" id="KW-0489">Methyltransferase</keyword>
<feature type="domain" description="Methyltransferase FkbM" evidence="1">
    <location>
        <begin position="48"/>
        <end position="226"/>
    </location>
</feature>
<dbReference type="EMBL" id="MU842811">
    <property type="protein sequence ID" value="KAK2034914.1"/>
    <property type="molecule type" value="Genomic_DNA"/>
</dbReference>
<dbReference type="PANTHER" id="PTHR34203">
    <property type="entry name" value="METHYLTRANSFERASE, FKBM FAMILY PROTEIN"/>
    <property type="match status" value="1"/>
</dbReference>
<evidence type="ECO:0000313" key="2">
    <source>
        <dbReference type="EMBL" id="KAK2034914.1"/>
    </source>
</evidence>
<dbReference type="Gene3D" id="3.40.50.150">
    <property type="entry name" value="Vaccinia Virus protein VP39"/>
    <property type="match status" value="1"/>
</dbReference>
<evidence type="ECO:0000313" key="3">
    <source>
        <dbReference type="Proteomes" id="UP001232148"/>
    </source>
</evidence>
<organism evidence="2 3">
    <name type="scientific">Colletotrichum zoysiae</name>
    <dbReference type="NCBI Taxonomy" id="1216348"/>
    <lineage>
        <taxon>Eukaryota</taxon>
        <taxon>Fungi</taxon>
        <taxon>Dikarya</taxon>
        <taxon>Ascomycota</taxon>
        <taxon>Pezizomycotina</taxon>
        <taxon>Sordariomycetes</taxon>
        <taxon>Hypocreomycetidae</taxon>
        <taxon>Glomerellales</taxon>
        <taxon>Glomerellaceae</taxon>
        <taxon>Colletotrichum</taxon>
        <taxon>Colletotrichum graminicola species complex</taxon>
    </lineage>
</organism>
<dbReference type="SUPFAM" id="SSF53335">
    <property type="entry name" value="S-adenosyl-L-methionine-dependent methyltransferases"/>
    <property type="match status" value="1"/>
</dbReference>
<gene>
    <name evidence="2" type="ORF">LX32DRAFT_306925</name>
</gene>
<sequence>MTVELSSLADGFSCYTTSKDEASFIYKEIYQDKCYDGFELPESPFIIDAGANIGLFSVYMKQKHPSATILAFEPAPQAYDLLRRNLELHHVSDVETHAFGLSSKATTAKFTYFPNLPGNSTLRPEEKVELRRAIAEHLGEEVANHNFAGAQEIDVDLQRLSHFLSGRDGLERIDLLKIDVEGAELDVLLGLDDIHWGMTRNVVLETSVNSGVKPEIERLLRNKGFIVTSEGASWALGQVFTIRARRDN</sequence>
<dbReference type="InterPro" id="IPR029063">
    <property type="entry name" value="SAM-dependent_MTases_sf"/>
</dbReference>
<accession>A0AAD9HVS9</accession>
<reference evidence="2" key="1">
    <citation type="submission" date="2021-06" db="EMBL/GenBank/DDBJ databases">
        <title>Comparative genomics, transcriptomics and evolutionary studies reveal genomic signatures of adaptation to plant cell wall in hemibiotrophic fungi.</title>
        <authorList>
            <consortium name="DOE Joint Genome Institute"/>
            <person name="Baroncelli R."/>
            <person name="Diaz J.F."/>
            <person name="Benocci T."/>
            <person name="Peng M."/>
            <person name="Battaglia E."/>
            <person name="Haridas S."/>
            <person name="Andreopoulos W."/>
            <person name="Labutti K."/>
            <person name="Pangilinan J."/>
            <person name="Floch G.L."/>
            <person name="Makela M.R."/>
            <person name="Henrissat B."/>
            <person name="Grigoriev I.V."/>
            <person name="Crouch J.A."/>
            <person name="De Vries R.P."/>
            <person name="Sukno S.A."/>
            <person name="Thon M.R."/>
        </authorList>
    </citation>
    <scope>NUCLEOTIDE SEQUENCE</scope>
    <source>
        <strain evidence="2">MAFF235873</strain>
    </source>
</reference>
<keyword evidence="3" id="KW-1185">Reference proteome</keyword>
<dbReference type="GO" id="GO:0032259">
    <property type="term" value="P:methylation"/>
    <property type="evidence" value="ECO:0007669"/>
    <property type="project" value="UniProtKB-KW"/>
</dbReference>
<dbReference type="PANTHER" id="PTHR34203:SF15">
    <property type="entry name" value="SLL1173 PROTEIN"/>
    <property type="match status" value="1"/>
</dbReference>
<name>A0AAD9HVS9_9PEZI</name>
<protein>
    <submittedName>
        <fullName evidence="2">FkbM family methyltransferase</fullName>
    </submittedName>
</protein>
<dbReference type="GO" id="GO:0008168">
    <property type="term" value="F:methyltransferase activity"/>
    <property type="evidence" value="ECO:0007669"/>
    <property type="project" value="UniProtKB-KW"/>
</dbReference>
<dbReference type="Pfam" id="PF05050">
    <property type="entry name" value="Methyltransf_21"/>
    <property type="match status" value="1"/>
</dbReference>
<dbReference type="AlphaFoldDB" id="A0AAD9HVS9"/>
<evidence type="ECO:0000259" key="1">
    <source>
        <dbReference type="Pfam" id="PF05050"/>
    </source>
</evidence>
<proteinExistence type="predicted"/>
<keyword evidence="2" id="KW-0808">Transferase</keyword>
<dbReference type="NCBIfam" id="TIGR01444">
    <property type="entry name" value="fkbM_fam"/>
    <property type="match status" value="1"/>
</dbReference>
<dbReference type="InterPro" id="IPR006342">
    <property type="entry name" value="FkbM_mtfrase"/>
</dbReference>